<evidence type="ECO:0000313" key="5">
    <source>
        <dbReference type="Proteomes" id="UP001152320"/>
    </source>
</evidence>
<proteinExistence type="predicted"/>
<dbReference type="SUPFAM" id="SSF57362">
    <property type="entry name" value="BPTI-like"/>
    <property type="match status" value="1"/>
</dbReference>
<dbReference type="GO" id="GO:0005615">
    <property type="term" value="C:extracellular space"/>
    <property type="evidence" value="ECO:0007669"/>
    <property type="project" value="TreeGrafter"/>
</dbReference>
<evidence type="ECO:0000256" key="2">
    <source>
        <dbReference type="SAM" id="SignalP"/>
    </source>
</evidence>
<dbReference type="PROSITE" id="PS50279">
    <property type="entry name" value="BPTI_KUNITZ_2"/>
    <property type="match status" value="1"/>
</dbReference>
<dbReference type="EMBL" id="JAIZAY010000008">
    <property type="protein sequence ID" value="KAJ8037369.1"/>
    <property type="molecule type" value="Genomic_DNA"/>
</dbReference>
<evidence type="ECO:0000259" key="3">
    <source>
        <dbReference type="PROSITE" id="PS50279"/>
    </source>
</evidence>
<dbReference type="Proteomes" id="UP001152320">
    <property type="component" value="Chromosome 8"/>
</dbReference>
<dbReference type="PANTHER" id="PTHR10083:SF374">
    <property type="entry name" value="BPTI_KUNITZ INHIBITOR DOMAIN-CONTAINING PROTEIN"/>
    <property type="match status" value="1"/>
</dbReference>
<comment type="caution">
    <text evidence="4">The sequence shown here is derived from an EMBL/GenBank/DDBJ whole genome shotgun (WGS) entry which is preliminary data.</text>
</comment>
<evidence type="ECO:0000256" key="1">
    <source>
        <dbReference type="ARBA" id="ARBA00023157"/>
    </source>
</evidence>
<keyword evidence="2" id="KW-0732">Signal</keyword>
<accession>A0A9Q1C3E0</accession>
<dbReference type="InterPro" id="IPR036880">
    <property type="entry name" value="Kunitz_BPTI_sf"/>
</dbReference>
<dbReference type="PROSITE" id="PS00280">
    <property type="entry name" value="BPTI_KUNITZ_1"/>
    <property type="match status" value="1"/>
</dbReference>
<dbReference type="AlphaFoldDB" id="A0A9Q1C3E0"/>
<name>A0A9Q1C3E0_HOLLE</name>
<dbReference type="InterPro" id="IPR020901">
    <property type="entry name" value="Prtase_inh_Kunz-CS"/>
</dbReference>
<sequence length="79" mass="8516">MKVTLVLAAFLAICFVQYAAGQEDRCSHTPGVVGPCRALIPRYTFYASSNQCELFHYGGCKGNDNNFVTKAGCEATCVS</sequence>
<dbReference type="GO" id="GO:0004867">
    <property type="term" value="F:serine-type endopeptidase inhibitor activity"/>
    <property type="evidence" value="ECO:0007669"/>
    <property type="project" value="InterPro"/>
</dbReference>
<feature type="domain" description="BPTI/Kunitz inhibitor" evidence="3">
    <location>
        <begin position="26"/>
        <end position="77"/>
    </location>
</feature>
<dbReference type="OrthoDB" id="4473401at2759"/>
<dbReference type="Gene3D" id="4.10.410.10">
    <property type="entry name" value="Pancreatic trypsin inhibitor Kunitz domain"/>
    <property type="match status" value="1"/>
</dbReference>
<dbReference type="InterPro" id="IPR050098">
    <property type="entry name" value="TFPI/VKTCI-like"/>
</dbReference>
<keyword evidence="5" id="KW-1185">Reference proteome</keyword>
<dbReference type="PRINTS" id="PR00759">
    <property type="entry name" value="BASICPTASE"/>
</dbReference>
<dbReference type="SMART" id="SM00131">
    <property type="entry name" value="KU"/>
    <property type="match status" value="1"/>
</dbReference>
<organism evidence="4 5">
    <name type="scientific">Holothuria leucospilota</name>
    <name type="common">Black long sea cucumber</name>
    <name type="synonym">Mertensiothuria leucospilota</name>
    <dbReference type="NCBI Taxonomy" id="206669"/>
    <lineage>
        <taxon>Eukaryota</taxon>
        <taxon>Metazoa</taxon>
        <taxon>Echinodermata</taxon>
        <taxon>Eleutherozoa</taxon>
        <taxon>Echinozoa</taxon>
        <taxon>Holothuroidea</taxon>
        <taxon>Aspidochirotacea</taxon>
        <taxon>Aspidochirotida</taxon>
        <taxon>Holothuriidae</taxon>
        <taxon>Holothuria</taxon>
    </lineage>
</organism>
<dbReference type="CDD" id="cd00109">
    <property type="entry name" value="Kunitz-type"/>
    <property type="match status" value="1"/>
</dbReference>
<feature type="chain" id="PRO_5040484032" evidence="2">
    <location>
        <begin position="22"/>
        <end position="79"/>
    </location>
</feature>
<gene>
    <name evidence="4" type="ORF">HOLleu_18171</name>
</gene>
<feature type="signal peptide" evidence="2">
    <location>
        <begin position="1"/>
        <end position="21"/>
    </location>
</feature>
<evidence type="ECO:0000313" key="4">
    <source>
        <dbReference type="EMBL" id="KAJ8037369.1"/>
    </source>
</evidence>
<reference evidence="4" key="1">
    <citation type="submission" date="2021-10" db="EMBL/GenBank/DDBJ databases">
        <title>Tropical sea cucumber genome reveals ecological adaptation and Cuvierian tubules defense mechanism.</title>
        <authorList>
            <person name="Chen T."/>
        </authorList>
    </citation>
    <scope>NUCLEOTIDE SEQUENCE</scope>
    <source>
        <strain evidence="4">Nanhai2018</strain>
        <tissue evidence="4">Muscle</tissue>
    </source>
</reference>
<dbReference type="PANTHER" id="PTHR10083">
    <property type="entry name" value="KUNITZ-TYPE PROTEASE INHIBITOR-RELATED"/>
    <property type="match status" value="1"/>
</dbReference>
<dbReference type="FunFam" id="4.10.410.10:FF:000020">
    <property type="entry name" value="Collagen, type VI, alpha 3"/>
    <property type="match status" value="1"/>
</dbReference>
<protein>
    <submittedName>
        <fullName evidence="4">U-actitoxin-Avd3s</fullName>
    </submittedName>
</protein>
<dbReference type="Pfam" id="PF00014">
    <property type="entry name" value="Kunitz_BPTI"/>
    <property type="match status" value="1"/>
</dbReference>
<keyword evidence="1" id="KW-1015">Disulfide bond</keyword>
<dbReference type="InterPro" id="IPR002223">
    <property type="entry name" value="Kunitz_BPTI"/>
</dbReference>